<gene>
    <name evidence="5" type="ORF">GDO81_025287</name>
</gene>
<keyword evidence="2" id="KW-0479">Metal-binding</keyword>
<reference evidence="5" key="1">
    <citation type="thesis" date="2020" institute="ProQuest LLC" country="789 East Eisenhower Parkway, Ann Arbor, MI, USA">
        <title>Comparative Genomics and Chromosome Evolution.</title>
        <authorList>
            <person name="Mudd A.B."/>
        </authorList>
    </citation>
    <scope>NUCLEOTIDE SEQUENCE</scope>
    <source>
        <strain evidence="5">237g6f4</strain>
        <tissue evidence="5">Blood</tissue>
    </source>
</reference>
<dbReference type="Gene3D" id="3.20.20.140">
    <property type="entry name" value="Metal-dependent hydrolases"/>
    <property type="match status" value="1"/>
</dbReference>
<proteinExistence type="predicted"/>
<dbReference type="InterPro" id="IPR032466">
    <property type="entry name" value="Metal_Hydrolase"/>
</dbReference>
<evidence type="ECO:0000259" key="4">
    <source>
        <dbReference type="Pfam" id="PF00962"/>
    </source>
</evidence>
<feature type="domain" description="Adenosine deaminase" evidence="4">
    <location>
        <begin position="7"/>
        <end position="130"/>
    </location>
</feature>
<dbReference type="GO" id="GO:0004000">
    <property type="term" value="F:adenosine deaminase activity"/>
    <property type="evidence" value="ECO:0007669"/>
    <property type="project" value="TreeGrafter"/>
</dbReference>
<dbReference type="PANTHER" id="PTHR11409">
    <property type="entry name" value="ADENOSINE DEAMINASE"/>
    <property type="match status" value="1"/>
</dbReference>
<dbReference type="GO" id="GO:0046872">
    <property type="term" value="F:metal ion binding"/>
    <property type="evidence" value="ECO:0007669"/>
    <property type="project" value="UniProtKB-KW"/>
</dbReference>
<comment type="caution">
    <text evidence="5">The sequence shown here is derived from an EMBL/GenBank/DDBJ whole genome shotgun (WGS) entry which is preliminary data.</text>
</comment>
<name>A0AAV6Z766_ENGPU</name>
<dbReference type="SUPFAM" id="SSF51556">
    <property type="entry name" value="Metallo-dependent hydrolases"/>
    <property type="match status" value="1"/>
</dbReference>
<accession>A0AAV6Z766</accession>
<dbReference type="AlphaFoldDB" id="A0AAV6Z766"/>
<comment type="cofactor">
    <cofactor evidence="1">
        <name>Zn(2+)</name>
        <dbReference type="ChEBI" id="CHEBI:29105"/>
    </cofactor>
</comment>
<organism evidence="5 6">
    <name type="scientific">Engystomops pustulosus</name>
    <name type="common">Tungara frog</name>
    <name type="synonym">Physalaemus pustulosus</name>
    <dbReference type="NCBI Taxonomy" id="76066"/>
    <lineage>
        <taxon>Eukaryota</taxon>
        <taxon>Metazoa</taxon>
        <taxon>Chordata</taxon>
        <taxon>Craniata</taxon>
        <taxon>Vertebrata</taxon>
        <taxon>Euteleostomi</taxon>
        <taxon>Amphibia</taxon>
        <taxon>Batrachia</taxon>
        <taxon>Anura</taxon>
        <taxon>Neobatrachia</taxon>
        <taxon>Hyloidea</taxon>
        <taxon>Leptodactylidae</taxon>
        <taxon>Leiuperinae</taxon>
        <taxon>Engystomops</taxon>
    </lineage>
</organism>
<dbReference type="GO" id="GO:0005615">
    <property type="term" value="C:extracellular space"/>
    <property type="evidence" value="ECO:0007669"/>
    <property type="project" value="TreeGrafter"/>
</dbReference>
<keyword evidence="3" id="KW-0378">Hydrolase</keyword>
<dbReference type="EMBL" id="WNYA01003842">
    <property type="protein sequence ID" value="KAG8543170.1"/>
    <property type="molecule type" value="Genomic_DNA"/>
</dbReference>
<dbReference type="GO" id="GO:0006154">
    <property type="term" value="P:adenosine catabolic process"/>
    <property type="evidence" value="ECO:0007669"/>
    <property type="project" value="TreeGrafter"/>
</dbReference>
<evidence type="ECO:0000313" key="5">
    <source>
        <dbReference type="EMBL" id="KAG8543170.1"/>
    </source>
</evidence>
<dbReference type="GO" id="GO:0046103">
    <property type="term" value="P:inosine biosynthetic process"/>
    <property type="evidence" value="ECO:0007669"/>
    <property type="project" value="TreeGrafter"/>
</dbReference>
<protein>
    <recommendedName>
        <fullName evidence="4">Adenosine deaminase domain-containing protein</fullName>
    </recommendedName>
</protein>
<evidence type="ECO:0000256" key="2">
    <source>
        <dbReference type="ARBA" id="ARBA00022723"/>
    </source>
</evidence>
<evidence type="ECO:0000256" key="1">
    <source>
        <dbReference type="ARBA" id="ARBA00001947"/>
    </source>
</evidence>
<evidence type="ECO:0000313" key="6">
    <source>
        <dbReference type="Proteomes" id="UP000824782"/>
    </source>
</evidence>
<dbReference type="Pfam" id="PF00962">
    <property type="entry name" value="A_deaminase"/>
    <property type="match status" value="1"/>
</dbReference>
<sequence>MDVDENVLDALLLNTSRIGHGFALIKHPVARELSLKMNVPLEICPVSNQVLLLESDLRNHPAAALLANGHPLVISSDDPSVFGAKGLSYDFYEVFMGIGGSKADLKTLKQLVVNSIRFSSLTSAEKEKLTNIWQNKWDKFVKDLAKTTWEKEQ</sequence>
<dbReference type="Proteomes" id="UP000824782">
    <property type="component" value="Unassembled WGS sequence"/>
</dbReference>
<dbReference type="PANTHER" id="PTHR11409:SF39">
    <property type="entry name" value="ADENOSINE DEAMINASE 2"/>
    <property type="match status" value="1"/>
</dbReference>
<dbReference type="InterPro" id="IPR006330">
    <property type="entry name" value="Ado/ade_deaminase"/>
</dbReference>
<evidence type="ECO:0000256" key="3">
    <source>
        <dbReference type="ARBA" id="ARBA00022801"/>
    </source>
</evidence>
<dbReference type="InterPro" id="IPR001365">
    <property type="entry name" value="A_deaminase_dom"/>
</dbReference>
<keyword evidence="6" id="KW-1185">Reference proteome</keyword>